<evidence type="ECO:0000256" key="3">
    <source>
        <dbReference type="ARBA" id="ARBA00023110"/>
    </source>
</evidence>
<dbReference type="InterPro" id="IPR029000">
    <property type="entry name" value="Cyclophilin-like_dom_sf"/>
</dbReference>
<reference evidence="7 8" key="1">
    <citation type="journal article" date="2011" name="Front. Microbiol.">
        <title>Genomic signatures of strain selection and enhancement in Bacillus atrophaeus var. globigii, a historical biowarfare simulant.</title>
        <authorList>
            <person name="Gibbons H.S."/>
            <person name="Broomall S.M."/>
            <person name="McNew L.A."/>
            <person name="Daligault H."/>
            <person name="Chapman C."/>
            <person name="Bruce D."/>
            <person name="Karavis M."/>
            <person name="Krepps M."/>
            <person name="McGregor P.A."/>
            <person name="Hong C."/>
            <person name="Park K.H."/>
            <person name="Akmal A."/>
            <person name="Feldman A."/>
            <person name="Lin J.S."/>
            <person name="Chang W.E."/>
            <person name="Higgs B.W."/>
            <person name="Demirev P."/>
            <person name="Lindquist J."/>
            <person name="Liem A."/>
            <person name="Fochler E."/>
            <person name="Read T.D."/>
            <person name="Tapia R."/>
            <person name="Johnson S."/>
            <person name="Bishop-Lilly K.A."/>
            <person name="Detter C."/>
            <person name="Han C."/>
            <person name="Sozhamannan S."/>
            <person name="Rosenzweig C.N."/>
            <person name="Skowronski E.W."/>
        </authorList>
    </citation>
    <scope>NUCLEOTIDE SEQUENCE [LARGE SCALE GENOMIC DNA]</scope>
    <source>
        <strain evidence="7 8">1942</strain>
    </source>
</reference>
<comment type="similarity">
    <text evidence="5">Belongs to the cyclophilin-type PPIase family.</text>
</comment>
<protein>
    <recommendedName>
        <fullName evidence="5">Peptidyl-prolyl cis-trans isomerase</fullName>
        <shortName evidence="5">PPIase</shortName>
        <ecNumber evidence="5">5.2.1.8</ecNumber>
    </recommendedName>
</protein>
<evidence type="ECO:0000256" key="1">
    <source>
        <dbReference type="ARBA" id="ARBA00000971"/>
    </source>
</evidence>
<dbReference type="Gene3D" id="2.40.100.10">
    <property type="entry name" value="Cyclophilin-like"/>
    <property type="match status" value="1"/>
</dbReference>
<dbReference type="InterPro" id="IPR020892">
    <property type="entry name" value="Cyclophilin-type_PPIase_CS"/>
</dbReference>
<dbReference type="GO" id="GO:0016853">
    <property type="term" value="F:isomerase activity"/>
    <property type="evidence" value="ECO:0007669"/>
    <property type="project" value="UniProtKB-KW"/>
</dbReference>
<dbReference type="Pfam" id="PF00160">
    <property type="entry name" value="Pro_isomerase"/>
    <property type="match status" value="1"/>
</dbReference>
<dbReference type="PANTHER" id="PTHR45625">
    <property type="entry name" value="PEPTIDYL-PROLYL CIS-TRANS ISOMERASE-RELATED"/>
    <property type="match status" value="1"/>
</dbReference>
<feature type="domain" description="PPIase cyclophilin-type" evidence="6">
    <location>
        <begin position="54"/>
        <end position="122"/>
    </location>
</feature>
<dbReference type="PANTHER" id="PTHR45625:SF4">
    <property type="entry name" value="PEPTIDYLPROLYL ISOMERASE DOMAIN AND WD REPEAT-CONTAINING PROTEIN 1"/>
    <property type="match status" value="1"/>
</dbReference>
<evidence type="ECO:0000256" key="2">
    <source>
        <dbReference type="ARBA" id="ARBA00002388"/>
    </source>
</evidence>
<evidence type="ECO:0000256" key="4">
    <source>
        <dbReference type="ARBA" id="ARBA00023235"/>
    </source>
</evidence>
<organism evidence="7 8">
    <name type="scientific">Bacillus atrophaeus (strain 1942)</name>
    <dbReference type="NCBI Taxonomy" id="720555"/>
    <lineage>
        <taxon>Bacteria</taxon>
        <taxon>Bacillati</taxon>
        <taxon>Bacillota</taxon>
        <taxon>Bacilli</taxon>
        <taxon>Bacillales</taxon>
        <taxon>Bacillaceae</taxon>
        <taxon>Bacillus</taxon>
    </lineage>
</organism>
<keyword evidence="8" id="KW-1185">Reference proteome</keyword>
<dbReference type="SUPFAM" id="SSF50891">
    <property type="entry name" value="Cyclophilin-like"/>
    <property type="match status" value="1"/>
</dbReference>
<dbReference type="Proteomes" id="UP000006867">
    <property type="component" value="Chromosome"/>
</dbReference>
<dbReference type="PROSITE" id="PS00170">
    <property type="entry name" value="CSA_PPIASE_1"/>
    <property type="match status" value="1"/>
</dbReference>
<evidence type="ECO:0000313" key="7">
    <source>
        <dbReference type="EMBL" id="ADP32924.1"/>
    </source>
</evidence>
<dbReference type="InterPro" id="IPR044666">
    <property type="entry name" value="Cyclophilin_A-like"/>
</dbReference>
<proteinExistence type="inferred from homology"/>
<sequence>MQLWAIDSFSTERYGIIAAKRRELAANKYIKISFKNLKIKKVGIQLKTGYFLLEDGNKIEFELYPEEAPGTVANFEKLANEGFYDGVTFHRVIPGFVSQGGDPTGTGTEPNTRPLVSNLKSLNLPSLLSSMELSKSIQFEYEIQRGA</sequence>
<comment type="function">
    <text evidence="2 5">PPIases accelerate the folding of proteins. It catalyzes the cis-trans isomerization of proline imidic peptide bonds in oligopeptides.</text>
</comment>
<dbReference type="PROSITE" id="PS50072">
    <property type="entry name" value="CSA_PPIASE_2"/>
    <property type="match status" value="1"/>
</dbReference>
<dbReference type="EC" id="5.2.1.8" evidence="5"/>
<evidence type="ECO:0000259" key="6">
    <source>
        <dbReference type="PROSITE" id="PS50072"/>
    </source>
</evidence>
<keyword evidence="3 5" id="KW-0697">Rotamase</keyword>
<name>A0ABM5LYY6_BACA1</name>
<dbReference type="EMBL" id="CP002207">
    <property type="protein sequence ID" value="ADP32924.1"/>
    <property type="molecule type" value="Genomic_DNA"/>
</dbReference>
<dbReference type="InterPro" id="IPR002130">
    <property type="entry name" value="Cyclophilin-type_PPIase_dom"/>
</dbReference>
<comment type="catalytic activity">
    <reaction evidence="1 5">
        <text>[protein]-peptidylproline (omega=180) = [protein]-peptidylproline (omega=0)</text>
        <dbReference type="Rhea" id="RHEA:16237"/>
        <dbReference type="Rhea" id="RHEA-COMP:10747"/>
        <dbReference type="Rhea" id="RHEA-COMP:10748"/>
        <dbReference type="ChEBI" id="CHEBI:83833"/>
        <dbReference type="ChEBI" id="CHEBI:83834"/>
        <dbReference type="EC" id="5.2.1.8"/>
    </reaction>
</comment>
<accession>A0ABM5LYY6</accession>
<gene>
    <name evidence="7" type="ordered locus">BATR1942_09955</name>
</gene>
<evidence type="ECO:0000313" key="8">
    <source>
        <dbReference type="Proteomes" id="UP000006867"/>
    </source>
</evidence>
<dbReference type="PRINTS" id="PR00153">
    <property type="entry name" value="CSAPPISMRASE"/>
</dbReference>
<keyword evidence="4 5" id="KW-0413">Isomerase</keyword>
<evidence type="ECO:0000256" key="5">
    <source>
        <dbReference type="RuleBase" id="RU363019"/>
    </source>
</evidence>